<dbReference type="Proteomes" id="UP000198670">
    <property type="component" value="Unassembled WGS sequence"/>
</dbReference>
<evidence type="ECO:0000313" key="2">
    <source>
        <dbReference type="Proteomes" id="UP000198670"/>
    </source>
</evidence>
<name>A0A1I3VWM7_9SPHI</name>
<accession>A0A1I3VWM7</accession>
<gene>
    <name evidence="1" type="ORF">SAMN05444682_1321</name>
</gene>
<reference evidence="1 2" key="1">
    <citation type="submission" date="2016-10" db="EMBL/GenBank/DDBJ databases">
        <authorList>
            <person name="de Groot N.N."/>
        </authorList>
    </citation>
    <scope>NUCLEOTIDE SEQUENCE [LARGE SCALE GENOMIC DNA]</scope>
    <source>
        <strain evidence="1 2">RK1</strain>
    </source>
</reference>
<protein>
    <submittedName>
        <fullName evidence="1">Uncharacterized protein</fullName>
    </submittedName>
</protein>
<proteinExistence type="predicted"/>
<organism evidence="1 2">
    <name type="scientific">Parapedobacter indicus</name>
    <dbReference type="NCBI Taxonomy" id="1477437"/>
    <lineage>
        <taxon>Bacteria</taxon>
        <taxon>Pseudomonadati</taxon>
        <taxon>Bacteroidota</taxon>
        <taxon>Sphingobacteriia</taxon>
        <taxon>Sphingobacteriales</taxon>
        <taxon>Sphingobacteriaceae</taxon>
        <taxon>Parapedobacter</taxon>
    </lineage>
</organism>
<evidence type="ECO:0000313" key="1">
    <source>
        <dbReference type="EMBL" id="SFJ99353.1"/>
    </source>
</evidence>
<sequence length="34" mass="3659">ADNTDRLANIETAIVQLNSKISNTDSLMRGAGLR</sequence>
<dbReference type="STRING" id="1477437.SAMN05444682_1321"/>
<keyword evidence="2" id="KW-1185">Reference proteome</keyword>
<dbReference type="EMBL" id="FOQO01000032">
    <property type="protein sequence ID" value="SFJ99353.1"/>
    <property type="molecule type" value="Genomic_DNA"/>
</dbReference>
<feature type="non-terminal residue" evidence="1">
    <location>
        <position position="1"/>
    </location>
</feature>
<dbReference type="AlphaFoldDB" id="A0A1I3VWM7"/>